<evidence type="ECO:0000313" key="7">
    <source>
        <dbReference type="EMBL" id="MBO0938366.1"/>
    </source>
</evidence>
<keyword evidence="2 4" id="KW-0378">Hydrolase</keyword>
<comment type="similarity">
    <text evidence="4">Belongs to the glycosyl hydrolase 5 (cellulase A) family.</text>
</comment>
<dbReference type="EMBL" id="JAFMYV010000009">
    <property type="protein sequence ID" value="MBO0938366.1"/>
    <property type="molecule type" value="Genomic_DNA"/>
</dbReference>
<dbReference type="Pfam" id="PF00150">
    <property type="entry name" value="Cellulase"/>
    <property type="match status" value="1"/>
</dbReference>
<dbReference type="Proteomes" id="UP000664034">
    <property type="component" value="Unassembled WGS sequence"/>
</dbReference>
<dbReference type="SUPFAM" id="SSF51445">
    <property type="entry name" value="(Trans)glycosidases"/>
    <property type="match status" value="1"/>
</dbReference>
<keyword evidence="1" id="KW-0732">Signal</keyword>
<feature type="domain" description="Glycoside hydrolase family 5" evidence="5">
    <location>
        <begin position="64"/>
        <end position="348"/>
    </location>
</feature>
<dbReference type="InterPro" id="IPR026444">
    <property type="entry name" value="Secre_tail"/>
</dbReference>
<proteinExistence type="inferred from homology"/>
<accession>A0A939K6I4</accession>
<reference evidence="7" key="1">
    <citation type="submission" date="2021-03" db="EMBL/GenBank/DDBJ databases">
        <title>Fibrella sp. HMF5335 genome sequencing and assembly.</title>
        <authorList>
            <person name="Kang H."/>
            <person name="Kim H."/>
            <person name="Bae S."/>
            <person name="Joh K."/>
        </authorList>
    </citation>
    <scope>NUCLEOTIDE SEQUENCE</scope>
    <source>
        <strain evidence="7">HMF5335</strain>
    </source>
</reference>
<dbReference type="GO" id="GO:0009986">
    <property type="term" value="C:cell surface"/>
    <property type="evidence" value="ECO:0007669"/>
    <property type="project" value="TreeGrafter"/>
</dbReference>
<keyword evidence="3 4" id="KW-0326">Glycosidase</keyword>
<dbReference type="AlphaFoldDB" id="A0A939K6I4"/>
<protein>
    <submittedName>
        <fullName evidence="7">Cellulase family glycosylhydrolase</fullName>
    </submittedName>
</protein>
<dbReference type="InterPro" id="IPR050386">
    <property type="entry name" value="Glycosyl_hydrolase_5"/>
</dbReference>
<evidence type="ECO:0000256" key="2">
    <source>
        <dbReference type="ARBA" id="ARBA00022801"/>
    </source>
</evidence>
<dbReference type="GO" id="GO:0005576">
    <property type="term" value="C:extracellular region"/>
    <property type="evidence" value="ECO:0007669"/>
    <property type="project" value="TreeGrafter"/>
</dbReference>
<dbReference type="InterPro" id="IPR001547">
    <property type="entry name" value="Glyco_hydro_5"/>
</dbReference>
<comment type="caution">
    <text evidence="7">The sequence shown here is derived from an EMBL/GenBank/DDBJ whole genome shotgun (WGS) entry which is preliminary data.</text>
</comment>
<feature type="domain" description="Secretion system C-terminal sorting" evidence="6">
    <location>
        <begin position="392"/>
        <end position="452"/>
    </location>
</feature>
<gene>
    <name evidence="7" type="ORF">J2I47_17575</name>
</gene>
<sequence length="463" mass="51313">MLRPLFFCLLTICQLINPVFGQTAAQKRASRLGMGMNMSFLENYWNGTKARHFSDFAKPADVAARKQKMADLAKAGFKTVRIPINFGAWATLQPPYKWDAPDQLYAPDSLVKWALANNLNVLIDLHHVEFDRSLAGADTTARLVWLWQQIAERYKTTDPERVLFELRNEPNGMTAATWRKQAETLIQTVRAIAPNHTLVVGFHNWNGRDAMLQSEPFTDPNILYTFHFYDPFVFTHQGATWAGQGIPDLKNIPFPAVPGSPISVPASARGTWVEGAINNYAKEATYEVIYQRIGAAKAWSEAKGVPIFLGEFGSYNLNASPASRCQHAEAIYYALGKFQIPSAWWEWDGGFSMFGSGSTQIMPCMLEALRTYATGEIQVLSTDPATGQSLRVYPNPTHDRIRVEAGSQPAHAVHLVDSAGRLVLQTTGGTDELALQTLGAGLYVLTAFDQNGTRLGTARVLKQ</sequence>
<dbReference type="GO" id="GO:0008422">
    <property type="term" value="F:beta-glucosidase activity"/>
    <property type="evidence" value="ECO:0007669"/>
    <property type="project" value="TreeGrafter"/>
</dbReference>
<name>A0A939K6I4_9BACT</name>
<evidence type="ECO:0000256" key="1">
    <source>
        <dbReference type="ARBA" id="ARBA00022729"/>
    </source>
</evidence>
<keyword evidence="8" id="KW-1185">Reference proteome</keyword>
<evidence type="ECO:0000313" key="8">
    <source>
        <dbReference type="Proteomes" id="UP000664034"/>
    </source>
</evidence>
<dbReference type="RefSeq" id="WP_207365906.1">
    <property type="nucleotide sequence ID" value="NZ_JAFMYV010000009.1"/>
</dbReference>
<evidence type="ECO:0000259" key="5">
    <source>
        <dbReference type="Pfam" id="PF00150"/>
    </source>
</evidence>
<organism evidence="7 8">
    <name type="scientific">Fibrella rubiginis</name>
    <dbReference type="NCBI Taxonomy" id="2817060"/>
    <lineage>
        <taxon>Bacteria</taxon>
        <taxon>Pseudomonadati</taxon>
        <taxon>Bacteroidota</taxon>
        <taxon>Cytophagia</taxon>
        <taxon>Cytophagales</taxon>
        <taxon>Spirosomataceae</taxon>
        <taxon>Fibrella</taxon>
    </lineage>
</organism>
<evidence type="ECO:0000256" key="4">
    <source>
        <dbReference type="RuleBase" id="RU361153"/>
    </source>
</evidence>
<dbReference type="PANTHER" id="PTHR31297">
    <property type="entry name" value="GLUCAN ENDO-1,6-BETA-GLUCOSIDASE B"/>
    <property type="match status" value="1"/>
</dbReference>
<dbReference type="PANTHER" id="PTHR31297:SF17">
    <property type="entry name" value="ENDOGLUCANASE"/>
    <property type="match status" value="1"/>
</dbReference>
<dbReference type="NCBIfam" id="TIGR04183">
    <property type="entry name" value="Por_Secre_tail"/>
    <property type="match status" value="1"/>
</dbReference>
<dbReference type="Gene3D" id="3.20.20.80">
    <property type="entry name" value="Glycosidases"/>
    <property type="match status" value="1"/>
</dbReference>
<dbReference type="GO" id="GO:0009251">
    <property type="term" value="P:glucan catabolic process"/>
    <property type="evidence" value="ECO:0007669"/>
    <property type="project" value="TreeGrafter"/>
</dbReference>
<evidence type="ECO:0000259" key="6">
    <source>
        <dbReference type="Pfam" id="PF18962"/>
    </source>
</evidence>
<dbReference type="InterPro" id="IPR017853">
    <property type="entry name" value="GH"/>
</dbReference>
<dbReference type="Pfam" id="PF18962">
    <property type="entry name" value="Por_Secre_tail"/>
    <property type="match status" value="1"/>
</dbReference>
<evidence type="ECO:0000256" key="3">
    <source>
        <dbReference type="ARBA" id="ARBA00023295"/>
    </source>
</evidence>